<dbReference type="Gene3D" id="3.40.30.10">
    <property type="entry name" value="Glutaredoxin"/>
    <property type="match status" value="1"/>
</dbReference>
<dbReference type="CDD" id="cd03020">
    <property type="entry name" value="DsbA_DsbC_DsbG"/>
    <property type="match status" value="1"/>
</dbReference>
<dbReference type="Proteomes" id="UP000094769">
    <property type="component" value="Unassembled WGS sequence"/>
</dbReference>
<evidence type="ECO:0000256" key="1">
    <source>
        <dbReference type="RuleBase" id="RU364038"/>
    </source>
</evidence>
<feature type="domain" description="Thioredoxin-like fold" evidence="2">
    <location>
        <begin position="48"/>
        <end position="166"/>
    </location>
</feature>
<evidence type="ECO:0000313" key="4">
    <source>
        <dbReference type="Proteomes" id="UP000094769"/>
    </source>
</evidence>
<dbReference type="GO" id="GO:0042597">
    <property type="term" value="C:periplasmic space"/>
    <property type="evidence" value="ECO:0007669"/>
    <property type="project" value="UniProtKB-SubCell"/>
</dbReference>
<dbReference type="InterPro" id="IPR051470">
    <property type="entry name" value="Thiol:disulfide_interchange"/>
</dbReference>
<keyword evidence="1" id="KW-0676">Redox-active center</keyword>
<keyword evidence="4" id="KW-1185">Reference proteome</keyword>
<protein>
    <recommendedName>
        <fullName evidence="1">Thiol:disulfide interchange protein</fullName>
    </recommendedName>
</protein>
<evidence type="ECO:0000313" key="3">
    <source>
        <dbReference type="EMBL" id="ODJ89361.1"/>
    </source>
</evidence>
<reference evidence="3 4" key="1">
    <citation type="submission" date="2016-06" db="EMBL/GenBank/DDBJ databases">
        <title>Genome sequence of endosymbiont of Candidatus Endolucinida thiodiazotropha.</title>
        <authorList>
            <person name="Poehlein A."/>
            <person name="Koenig S."/>
            <person name="Heiden S.E."/>
            <person name="Thuermer A."/>
            <person name="Voget S."/>
            <person name="Daniel R."/>
            <person name="Markert S."/>
            <person name="Gros O."/>
            <person name="Schweder T."/>
        </authorList>
    </citation>
    <scope>NUCLEOTIDE SEQUENCE [LARGE SCALE GENOMIC DNA]</scope>
    <source>
        <strain evidence="3 4">COS</strain>
    </source>
</reference>
<dbReference type="RefSeq" id="WP_069121094.1">
    <property type="nucleotide sequence ID" value="NZ_MARB01000002.1"/>
</dbReference>
<comment type="caution">
    <text evidence="3">The sequence shown here is derived from an EMBL/GenBank/DDBJ whole genome shotgun (WGS) entry which is preliminary data.</text>
</comment>
<comment type="similarity">
    <text evidence="1">Belongs to the thioredoxin family. DsbC subfamily.</text>
</comment>
<sequence length="330" mass="36947">MKSIIAVTSFLFSILFTSPSWALSAVEYKNLADGISSDEMIVYESTGKLRHITVFTDIDCGYCRKLHSEVPALNASGVDVRYVAYPRAGIGSDSFKKYVSVYCADNPKKALTNAKMGMLLKPADCDNPVEENYRFGKRLAVNGTPMIVIDDGSVVSGYLSARKLLRRMKVGYVSPPKGSEMFPKVAATRISPEQYLIINEAHLYTRPDTRMQSMGTMQPDVVHKFSLEIEIDGERWLGFRKGGSQYYTQANNLRLIPSVATQSIKSKKYAAVRPTALYISPDKSAKKMADMPARSYFRFNLEVRNENGRWLGFSRNGIKYYAPAADLEEI</sequence>
<organism evidence="3 4">
    <name type="scientific">Candidatus Thiodiazotropha endolucinida</name>
    <dbReference type="NCBI Taxonomy" id="1655433"/>
    <lineage>
        <taxon>Bacteria</taxon>
        <taxon>Pseudomonadati</taxon>
        <taxon>Pseudomonadota</taxon>
        <taxon>Gammaproteobacteria</taxon>
        <taxon>Chromatiales</taxon>
        <taxon>Sedimenticolaceae</taxon>
        <taxon>Candidatus Thiodiazotropha</taxon>
    </lineage>
</organism>
<feature type="signal peptide" evidence="1">
    <location>
        <begin position="1"/>
        <end position="22"/>
    </location>
</feature>
<proteinExistence type="inferred from homology"/>
<dbReference type="InterPro" id="IPR012336">
    <property type="entry name" value="Thioredoxin-like_fold"/>
</dbReference>
<dbReference type="EMBL" id="MARB01000002">
    <property type="protein sequence ID" value="ODJ89361.1"/>
    <property type="molecule type" value="Genomic_DNA"/>
</dbReference>
<keyword evidence="1" id="KW-0732">Signal</keyword>
<dbReference type="Pfam" id="PF13098">
    <property type="entry name" value="Thioredoxin_2"/>
    <property type="match status" value="1"/>
</dbReference>
<dbReference type="AlphaFoldDB" id="A0A7Z0VQ82"/>
<keyword evidence="1" id="KW-0574">Periplasm</keyword>
<evidence type="ECO:0000259" key="2">
    <source>
        <dbReference type="Pfam" id="PF13098"/>
    </source>
</evidence>
<dbReference type="PANTHER" id="PTHR35272">
    <property type="entry name" value="THIOL:DISULFIDE INTERCHANGE PROTEIN DSBC-RELATED"/>
    <property type="match status" value="1"/>
</dbReference>
<comment type="function">
    <text evidence="1">Required for disulfide bond formation in some periplasmic proteins. Acts by transferring its disulfide bond to other proteins and is reduced in the process.</text>
</comment>
<name>A0A7Z0VQ82_9GAMM</name>
<dbReference type="InterPro" id="IPR033954">
    <property type="entry name" value="DiS-bond_Isoase_DsbC/G"/>
</dbReference>
<dbReference type="InterPro" id="IPR036249">
    <property type="entry name" value="Thioredoxin-like_sf"/>
</dbReference>
<feature type="chain" id="PRO_5031595917" description="Thiol:disulfide interchange protein" evidence="1">
    <location>
        <begin position="23"/>
        <end position="330"/>
    </location>
</feature>
<comment type="subcellular location">
    <subcellularLocation>
        <location evidence="1">Periplasm</location>
    </subcellularLocation>
</comment>
<dbReference type="PANTHER" id="PTHR35272:SF3">
    <property type="entry name" value="THIOL:DISULFIDE INTERCHANGE PROTEIN DSBC"/>
    <property type="match status" value="1"/>
</dbReference>
<dbReference type="SUPFAM" id="SSF52833">
    <property type="entry name" value="Thioredoxin-like"/>
    <property type="match status" value="1"/>
</dbReference>
<gene>
    <name evidence="3" type="primary">dsbC_1</name>
    <name evidence="3" type="ORF">CODIS_04600</name>
</gene>
<accession>A0A7Z0VQ82</accession>